<reference evidence="1 2" key="1">
    <citation type="submission" date="2024-11" db="EMBL/GenBank/DDBJ databases">
        <title>A near-complete genome assembly of Cinchona calisaya.</title>
        <authorList>
            <person name="Lian D.C."/>
            <person name="Zhao X.W."/>
            <person name="Wei L."/>
        </authorList>
    </citation>
    <scope>NUCLEOTIDE SEQUENCE [LARGE SCALE GENOMIC DNA]</scope>
    <source>
        <tissue evidence="1">Nenye</tissue>
    </source>
</reference>
<dbReference type="Proteomes" id="UP001630127">
    <property type="component" value="Unassembled WGS sequence"/>
</dbReference>
<evidence type="ECO:0008006" key="3">
    <source>
        <dbReference type="Google" id="ProtNLM"/>
    </source>
</evidence>
<organism evidence="1 2">
    <name type="scientific">Cinchona calisaya</name>
    <dbReference type="NCBI Taxonomy" id="153742"/>
    <lineage>
        <taxon>Eukaryota</taxon>
        <taxon>Viridiplantae</taxon>
        <taxon>Streptophyta</taxon>
        <taxon>Embryophyta</taxon>
        <taxon>Tracheophyta</taxon>
        <taxon>Spermatophyta</taxon>
        <taxon>Magnoliopsida</taxon>
        <taxon>eudicotyledons</taxon>
        <taxon>Gunneridae</taxon>
        <taxon>Pentapetalae</taxon>
        <taxon>asterids</taxon>
        <taxon>lamiids</taxon>
        <taxon>Gentianales</taxon>
        <taxon>Rubiaceae</taxon>
        <taxon>Cinchonoideae</taxon>
        <taxon>Cinchoneae</taxon>
        <taxon>Cinchona</taxon>
    </lineage>
</organism>
<dbReference type="EMBL" id="JBJUIK010000002">
    <property type="protein sequence ID" value="KAL3534336.1"/>
    <property type="molecule type" value="Genomic_DNA"/>
</dbReference>
<evidence type="ECO:0000313" key="2">
    <source>
        <dbReference type="Proteomes" id="UP001630127"/>
    </source>
</evidence>
<gene>
    <name evidence="1" type="ORF">ACH5RR_002797</name>
</gene>
<comment type="caution">
    <text evidence="1">The sequence shown here is derived from an EMBL/GenBank/DDBJ whole genome shotgun (WGS) entry which is preliminary data.</text>
</comment>
<keyword evidence="2" id="KW-1185">Reference proteome</keyword>
<sequence length="132" mass="15722">MSPFRMVYGKACHLPIELEHRAYWAIKHFNFDLDKEGIKRKHLLNEFEEIRNYAYACSKSYKNRIKKAHDQFILRKTFTSSDKVLIYNSRLHLFLGKLRSRWIGPFLVRIVYPHGVVDIENLKIGDVLNVNE</sequence>
<name>A0ABD3ATD1_9GENT</name>
<evidence type="ECO:0000313" key="1">
    <source>
        <dbReference type="EMBL" id="KAL3534336.1"/>
    </source>
</evidence>
<dbReference type="AlphaFoldDB" id="A0ABD3ATD1"/>
<proteinExistence type="predicted"/>
<protein>
    <recommendedName>
        <fullName evidence="3">Reverse transcriptase domain-containing protein</fullName>
    </recommendedName>
</protein>
<accession>A0ABD3ATD1</accession>